<dbReference type="NCBIfam" id="TIGR02548">
    <property type="entry name" value="casB_cse2"/>
    <property type="match status" value="1"/>
</dbReference>
<dbReference type="InterPro" id="IPR013382">
    <property type="entry name" value="CRISPR-assoc_prot_Cse2"/>
</dbReference>
<proteinExistence type="predicted"/>
<dbReference type="RefSeq" id="WP_349343550.1">
    <property type="nucleotide sequence ID" value="NZ_CP157802.1"/>
</dbReference>
<name>A0AAU7MQ18_9GAMM</name>
<dbReference type="Pfam" id="PF09485">
    <property type="entry name" value="CRISPR_Cse2"/>
    <property type="match status" value="1"/>
</dbReference>
<organism evidence="1">
    <name type="scientific">Marinobacter sp. MMG032</name>
    <dbReference type="NCBI Taxonomy" id="3158548"/>
    <lineage>
        <taxon>Bacteria</taxon>
        <taxon>Pseudomonadati</taxon>
        <taxon>Pseudomonadota</taxon>
        <taxon>Gammaproteobacteria</taxon>
        <taxon>Pseudomonadales</taxon>
        <taxon>Marinobacteraceae</taxon>
        <taxon>Marinobacter</taxon>
    </lineage>
</organism>
<evidence type="ECO:0000313" key="1">
    <source>
        <dbReference type="EMBL" id="XBQ20400.1"/>
    </source>
</evidence>
<accession>A0AAU7MQ18</accession>
<gene>
    <name evidence="1" type="primary">casB</name>
    <name evidence="1" type="synonym">cse2</name>
    <name evidence="1" type="ORF">ABNF92_04390</name>
</gene>
<dbReference type="CDD" id="cd09731">
    <property type="entry name" value="Cse2_I-E"/>
    <property type="match status" value="1"/>
</dbReference>
<dbReference type="EMBL" id="CP157802">
    <property type="protein sequence ID" value="XBQ20400.1"/>
    <property type="molecule type" value="Genomic_DNA"/>
</dbReference>
<dbReference type="KEGG" id="mamm:ABNF92_04390"/>
<dbReference type="AlphaFoldDB" id="A0AAU7MQ18"/>
<dbReference type="InterPro" id="IPR038287">
    <property type="entry name" value="Cse2_sf"/>
</dbReference>
<sequence>MEANGTAPPTADSSPSSWEHRFVEGVIRRCGQDKGLAAKLRRADNPAMEYQSWELLASFGVDLEWENQRLPFVTVASAIAKSKAERDGKLTLGQAIARCYEDGKESNQAKARLRRLLACNDLPEVCRILRSTLSLIDSKVARPLNFTRLLKELRLFPFDDKRVKAQWAQDFYSHSAHADSEEAPS</sequence>
<protein>
    <submittedName>
        <fullName evidence="1">Type I-E CRISPR-associated protein Cse2/CasB</fullName>
    </submittedName>
</protein>
<dbReference type="Gene3D" id="1.10.520.40">
    <property type="entry name" value="CRISPR-associated protein Cse2"/>
    <property type="match status" value="1"/>
</dbReference>
<reference evidence="1" key="1">
    <citation type="submission" date="2024-05" db="EMBL/GenBank/DDBJ databases">
        <title>Draft Genome Sequences of Flagellimonas sp. MMG031 and Marinobacter sp. MMG032 Isolated from the dinoflagellate Symbiodinium pilosum.</title>
        <authorList>
            <person name="Shikuma N.J."/>
            <person name="Farrell M.V."/>
        </authorList>
    </citation>
    <scope>NUCLEOTIDE SEQUENCE</scope>
    <source>
        <strain evidence="1">MMG032</strain>
    </source>
</reference>